<proteinExistence type="predicted"/>
<dbReference type="EMBL" id="DSIY01000077">
    <property type="protein sequence ID" value="HEG90493.1"/>
    <property type="molecule type" value="Genomic_DNA"/>
</dbReference>
<name>A0A831T9X5_9BACT</name>
<protein>
    <submittedName>
        <fullName evidence="2">Uncharacterized protein</fullName>
    </submittedName>
</protein>
<organism evidence="2">
    <name type="scientific">Thermorudis peleae</name>
    <dbReference type="NCBI Taxonomy" id="1382356"/>
    <lineage>
        <taxon>Bacteria</taxon>
        <taxon>Pseudomonadati</taxon>
        <taxon>Thermomicrobiota</taxon>
        <taxon>Thermomicrobia</taxon>
        <taxon>Thermomicrobia incertae sedis</taxon>
        <taxon>Thermorudis</taxon>
    </lineage>
</organism>
<comment type="caution">
    <text evidence="2">The sequence shown here is derived from an EMBL/GenBank/DDBJ whole genome shotgun (WGS) entry which is preliminary data.</text>
</comment>
<keyword evidence="1" id="KW-0732">Signal</keyword>
<evidence type="ECO:0000313" key="2">
    <source>
        <dbReference type="EMBL" id="HEG90493.1"/>
    </source>
</evidence>
<sequence length="142" mass="14450">MKRLFVSLALVLALAAAAFGAAAALDVNGGVIQAGEDTDLTCDTDGVRVDGWGLETNTGLVDFVRIHDIDPDCSGADLFVNITEGGVKVAEGSATIPGDSVLGDDDPDSGEVGVKVDFEPDQPAADITDIEVFIEGGNEGGN</sequence>
<feature type="chain" id="PRO_5032307091" evidence="1">
    <location>
        <begin position="24"/>
        <end position="142"/>
    </location>
</feature>
<reference evidence="2" key="1">
    <citation type="journal article" date="2020" name="mSystems">
        <title>Genome- and Community-Level Interaction Insights into Carbon Utilization and Element Cycling Functions of Hydrothermarchaeota in Hydrothermal Sediment.</title>
        <authorList>
            <person name="Zhou Z."/>
            <person name="Liu Y."/>
            <person name="Xu W."/>
            <person name="Pan J."/>
            <person name="Luo Z.H."/>
            <person name="Li M."/>
        </authorList>
    </citation>
    <scope>NUCLEOTIDE SEQUENCE [LARGE SCALE GENOMIC DNA]</scope>
    <source>
        <strain evidence="2">SpSt-210</strain>
    </source>
</reference>
<accession>A0A831T9X5</accession>
<feature type="signal peptide" evidence="1">
    <location>
        <begin position="1"/>
        <end position="23"/>
    </location>
</feature>
<evidence type="ECO:0000256" key="1">
    <source>
        <dbReference type="SAM" id="SignalP"/>
    </source>
</evidence>
<gene>
    <name evidence="2" type="ORF">ENP34_03490</name>
</gene>
<dbReference type="AlphaFoldDB" id="A0A831T9X5"/>